<dbReference type="CDD" id="cd18081">
    <property type="entry name" value="RlmH-like"/>
    <property type="match status" value="1"/>
</dbReference>
<dbReference type="InterPro" id="IPR029026">
    <property type="entry name" value="tRNA_m1G_MTases_N"/>
</dbReference>
<dbReference type="GO" id="GO:0008168">
    <property type="term" value="F:methyltransferase activity"/>
    <property type="evidence" value="ECO:0007669"/>
    <property type="project" value="UniProtKB-KW"/>
</dbReference>
<dbReference type="SUPFAM" id="SSF75217">
    <property type="entry name" value="alpha/beta knot"/>
    <property type="match status" value="1"/>
</dbReference>
<sequence length="175" mass="20120">MAGFVCSRVPGAFRRGSGRTCLHWRPPIQARLHISILAEGKSKFPWLEEGFREYEKRLSPYAQLHQLWVRDTPSLVRRTRQQRTAERVLALDASRGKSCTSEEFARLVFDELERGGSRITFVIGGATGLPEQVLSEAHHVLSLSSLTFTHQMVRLILIEQVYRAIEIRRHSPYHK</sequence>
<evidence type="ECO:0000256" key="2">
    <source>
        <dbReference type="ARBA" id="ARBA00022679"/>
    </source>
</evidence>
<comment type="caution">
    <text evidence="5">The sequence shown here is derived from an EMBL/GenBank/DDBJ whole genome shotgun (WGS) entry which is preliminary data.</text>
</comment>
<proteinExistence type="inferred from homology"/>
<evidence type="ECO:0000256" key="1">
    <source>
        <dbReference type="ARBA" id="ARBA00022603"/>
    </source>
</evidence>
<comment type="similarity">
    <text evidence="4">Belongs to the RNA methyltransferase RlmH family.</text>
</comment>
<evidence type="ECO:0000313" key="5">
    <source>
        <dbReference type="EMBL" id="KAF6004138.1"/>
    </source>
</evidence>
<dbReference type="GO" id="GO:0006364">
    <property type="term" value="P:rRNA processing"/>
    <property type="evidence" value="ECO:0007669"/>
    <property type="project" value="InterPro"/>
</dbReference>
<keyword evidence="6" id="KW-1185">Reference proteome</keyword>
<dbReference type="GO" id="GO:0032259">
    <property type="term" value="P:methylation"/>
    <property type="evidence" value="ECO:0007669"/>
    <property type="project" value="UniProtKB-KW"/>
</dbReference>
<name>A0A7J7IM68_9RHOD</name>
<dbReference type="PANTHER" id="PTHR33603:SF1">
    <property type="entry name" value="RIBOSOMAL RNA LARGE SUBUNIT METHYLTRANSFERASE H"/>
    <property type="match status" value="1"/>
</dbReference>
<keyword evidence="2" id="KW-0808">Transferase</keyword>
<dbReference type="AlphaFoldDB" id="A0A7J7IM68"/>
<evidence type="ECO:0000256" key="3">
    <source>
        <dbReference type="ARBA" id="ARBA00022691"/>
    </source>
</evidence>
<gene>
    <name evidence="5" type="ORF">F1559_002416</name>
</gene>
<protein>
    <submittedName>
        <fullName evidence="5">Uncharacterized protein</fullName>
    </submittedName>
</protein>
<dbReference type="Gene3D" id="3.40.1280.10">
    <property type="match status" value="1"/>
</dbReference>
<organism evidence="5 6">
    <name type="scientific">Cyanidiococcus yangmingshanensis</name>
    <dbReference type="NCBI Taxonomy" id="2690220"/>
    <lineage>
        <taxon>Eukaryota</taxon>
        <taxon>Rhodophyta</taxon>
        <taxon>Bangiophyceae</taxon>
        <taxon>Cyanidiales</taxon>
        <taxon>Cyanidiaceae</taxon>
        <taxon>Cyanidiococcus</taxon>
    </lineage>
</organism>
<dbReference type="InterPro" id="IPR029028">
    <property type="entry name" value="Alpha/beta_knot_MTases"/>
</dbReference>
<dbReference type="Pfam" id="PF02590">
    <property type="entry name" value="SPOUT_MTase"/>
    <property type="match status" value="1"/>
</dbReference>
<dbReference type="PIRSF" id="PIRSF004505">
    <property type="entry name" value="MT_bac"/>
    <property type="match status" value="1"/>
</dbReference>
<dbReference type="PANTHER" id="PTHR33603">
    <property type="entry name" value="METHYLTRANSFERASE"/>
    <property type="match status" value="1"/>
</dbReference>
<evidence type="ECO:0000313" key="6">
    <source>
        <dbReference type="Proteomes" id="UP000530660"/>
    </source>
</evidence>
<keyword evidence="3" id="KW-0949">S-adenosyl-L-methionine</keyword>
<reference evidence="5 6" key="1">
    <citation type="journal article" date="2020" name="J. Phycol.">
        <title>Comparative genome analysis reveals Cyanidiococcus gen. nov., a new extremophilic red algal genus sister to Cyanidioschyzon (Cyanidioschyzonaceae, Rhodophyta).</title>
        <authorList>
            <person name="Liu S.-L."/>
            <person name="Chiang Y.-R."/>
            <person name="Yoon H.S."/>
            <person name="Fu H.-Y."/>
        </authorList>
    </citation>
    <scope>NUCLEOTIDE SEQUENCE [LARGE SCALE GENOMIC DNA]</scope>
    <source>
        <strain evidence="5 6">THAL066</strain>
    </source>
</reference>
<accession>A0A7J7IM68</accession>
<dbReference type="OrthoDB" id="429744at2759"/>
<dbReference type="EMBL" id="VWRR01000004">
    <property type="protein sequence ID" value="KAF6004138.1"/>
    <property type="molecule type" value="Genomic_DNA"/>
</dbReference>
<keyword evidence="1" id="KW-0489">Methyltransferase</keyword>
<evidence type="ECO:0000256" key="4">
    <source>
        <dbReference type="ARBA" id="ARBA00038303"/>
    </source>
</evidence>
<dbReference type="HAMAP" id="MF_00658">
    <property type="entry name" value="23SrRNA_methyltr_H"/>
    <property type="match status" value="1"/>
</dbReference>
<dbReference type="InterPro" id="IPR003742">
    <property type="entry name" value="RlmH-like"/>
</dbReference>
<dbReference type="Proteomes" id="UP000530660">
    <property type="component" value="Unassembled WGS sequence"/>
</dbReference>